<name>A0A1W1ED51_9ZZZZ</name>
<dbReference type="SUPFAM" id="SSF69304">
    <property type="entry name" value="Tricorn protease N-terminal domain"/>
    <property type="match status" value="1"/>
</dbReference>
<gene>
    <name evidence="1" type="ORF">MNB_SV-5-1649</name>
</gene>
<dbReference type="PANTHER" id="PTHR36842:SF1">
    <property type="entry name" value="PROTEIN TOLB"/>
    <property type="match status" value="1"/>
</dbReference>
<evidence type="ECO:0000313" key="1">
    <source>
        <dbReference type="EMBL" id="SFZ97989.1"/>
    </source>
</evidence>
<dbReference type="NCBIfam" id="NF003124">
    <property type="entry name" value="PRK04043.1"/>
    <property type="match status" value="1"/>
</dbReference>
<accession>A0A1W1ED51</accession>
<dbReference type="InterPro" id="IPR011042">
    <property type="entry name" value="6-blade_b-propeller_TolB-like"/>
</dbReference>
<dbReference type="Gene3D" id="2.120.10.30">
    <property type="entry name" value="TolB, C-terminal domain"/>
    <property type="match status" value="1"/>
</dbReference>
<organism evidence="1">
    <name type="scientific">hydrothermal vent metagenome</name>
    <dbReference type="NCBI Taxonomy" id="652676"/>
    <lineage>
        <taxon>unclassified sequences</taxon>
        <taxon>metagenomes</taxon>
        <taxon>ecological metagenomes</taxon>
    </lineage>
</organism>
<protein>
    <submittedName>
        <fullName evidence="1">TolB protein, periplasmic protein involved in the tonb-independent uptake of group A colicins</fullName>
    </submittedName>
</protein>
<dbReference type="AlphaFoldDB" id="A0A1W1ED51"/>
<dbReference type="PANTHER" id="PTHR36842">
    <property type="entry name" value="PROTEIN TOLB HOMOLOG"/>
    <property type="match status" value="1"/>
</dbReference>
<sequence length="412" mass="45459">MKYILLLLLSVNIFAIDASIKIVTNVEQRTKIAIEDGSSVTNAKFFKTLLSDFKISGHFITNNNYNKADINSNFITPAHKSSAYVLKYKLDQRSGSKLTIRLLQSPSGAEVFKKSYAIPTTSKVPFLAHKAVSDINDVLKYPSISWINRYVIYARYLGAKQSEIILADYTFAYQKTIIRGGLNLFPKWADAKQQSFYYTSYAGVVPALYKLNIYTGSKSKIASSEGMIVCSDVKANGSKILVTMSPDAQADIYEMSSTGGSKRKITSFRGIDVNGKYIDNESKIVFVSNRLGYANIFKKSISGSGVSQIVYHGRNNNAVDAHGSKIVYSSRESQNSFGNNKFNLYLTSSNGGTTRPITTTGTNQFPHFSTDGSVVQYIKHNGGSSSIGYTNLISKQSLLFPLGGRKIQSIDW</sequence>
<dbReference type="EMBL" id="FPKX01000032">
    <property type="protein sequence ID" value="SFZ97989.1"/>
    <property type="molecule type" value="Genomic_DNA"/>
</dbReference>
<reference evidence="1" key="1">
    <citation type="submission" date="2016-10" db="EMBL/GenBank/DDBJ databases">
        <authorList>
            <person name="de Groot N.N."/>
        </authorList>
    </citation>
    <scope>NUCLEOTIDE SEQUENCE</scope>
</reference>
<proteinExistence type="predicted"/>